<dbReference type="SMART" id="SM00998">
    <property type="entry name" value="ADSL_C"/>
    <property type="match status" value="1"/>
</dbReference>
<organism evidence="4 5">
    <name type="scientific">Virgisporangium aliadipatigenens</name>
    <dbReference type="NCBI Taxonomy" id="741659"/>
    <lineage>
        <taxon>Bacteria</taxon>
        <taxon>Bacillati</taxon>
        <taxon>Actinomycetota</taxon>
        <taxon>Actinomycetes</taxon>
        <taxon>Micromonosporales</taxon>
        <taxon>Micromonosporaceae</taxon>
        <taxon>Virgisporangium</taxon>
    </lineage>
</organism>
<gene>
    <name evidence="4" type="primary">pcaB</name>
    <name evidence="4" type="ORF">Val02_63210</name>
</gene>
<dbReference type="InterPro" id="IPR000362">
    <property type="entry name" value="Fumarate_lyase_fam"/>
</dbReference>
<evidence type="ECO:0000313" key="4">
    <source>
        <dbReference type="EMBL" id="GIJ49435.1"/>
    </source>
</evidence>
<accession>A0A8J4DSN7</accession>
<feature type="domain" description="Adenylosuccinate lyase C-terminal" evidence="3">
    <location>
        <begin position="357"/>
        <end position="426"/>
    </location>
</feature>
<dbReference type="EMBL" id="BOPF01000028">
    <property type="protein sequence ID" value="GIJ49435.1"/>
    <property type="molecule type" value="Genomic_DNA"/>
</dbReference>
<dbReference type="InterPro" id="IPR008948">
    <property type="entry name" value="L-Aspartase-like"/>
</dbReference>
<dbReference type="GO" id="GO:0016829">
    <property type="term" value="F:lyase activity"/>
    <property type="evidence" value="ECO:0007669"/>
    <property type="project" value="UniProtKB-KW"/>
</dbReference>
<dbReference type="PRINTS" id="PR00149">
    <property type="entry name" value="FUMRATELYASE"/>
</dbReference>
<dbReference type="Gene3D" id="1.20.200.10">
    <property type="entry name" value="Fumarase/aspartase (Central domain)"/>
    <property type="match status" value="1"/>
</dbReference>
<dbReference type="PROSITE" id="PS00163">
    <property type="entry name" value="FUMARATE_LYASES"/>
    <property type="match status" value="1"/>
</dbReference>
<dbReference type="InterPro" id="IPR022761">
    <property type="entry name" value="Fumarate_lyase_N"/>
</dbReference>
<dbReference type="PANTHER" id="PTHR43172:SF2">
    <property type="entry name" value="ADENYLOSUCCINATE LYASE C-TERMINAL DOMAIN-CONTAINING PROTEIN"/>
    <property type="match status" value="1"/>
</dbReference>
<dbReference type="Pfam" id="PF00206">
    <property type="entry name" value="Lyase_1"/>
    <property type="match status" value="1"/>
</dbReference>
<dbReference type="GO" id="GO:0019619">
    <property type="term" value="P:3,4-dihydroxybenzoate catabolic process"/>
    <property type="evidence" value="ECO:0007669"/>
    <property type="project" value="InterPro"/>
</dbReference>
<evidence type="ECO:0000256" key="2">
    <source>
        <dbReference type="ARBA" id="ARBA00034772"/>
    </source>
</evidence>
<proteinExistence type="inferred from homology"/>
<comment type="similarity">
    <text evidence="2">Belongs to the class-II fumarase/aspartase family.</text>
</comment>
<dbReference type="SUPFAM" id="SSF48557">
    <property type="entry name" value="L-aspartase-like"/>
    <property type="match status" value="1"/>
</dbReference>
<protein>
    <submittedName>
        <fullName evidence="4">3-carboxy-cis,cis-muconate cycloisomerase</fullName>
    </submittedName>
</protein>
<keyword evidence="1" id="KW-0456">Lyase</keyword>
<evidence type="ECO:0000259" key="3">
    <source>
        <dbReference type="SMART" id="SM00998"/>
    </source>
</evidence>
<dbReference type="InterPro" id="IPR020557">
    <property type="entry name" value="Fumarate_lyase_CS"/>
</dbReference>
<sequence>MSDPLFGGLFSTPEVDARVGATAWLQAMLDFEGALARACARAGLVPAAAAEAVSAACVADQFPIGEIGREAVSAATPVPALVKHLTARVPADAAVAVHVGATSQDVVDTAMMLVARSATEPVLEDLAVAADALADHTERHRDTVMLGRTLLQQALPTTFGVVCAGWLVALDEARTRLAQVRRERLAVQFGGAVGTLAALGDAAPHVAALLAQELGLPSPDLPWHTSRSRVAELAAAIAVVTGAVATVALDVTLLSQTELGELAEGAPGGSSAMPHKRNPARSTLVTACAHRVPGLVASILAGQPQELQRSPGRWQAEWGAVTDLLKLCGAAAAHHGDLVADLRVDARRMRSNLDAAGDLYMAENVVTRLAATVGRQEAREIVAAAVAKARADDVSLRVALDRPELADAFDPTSYLGWAGLLVDRALTAHGENT</sequence>
<dbReference type="AlphaFoldDB" id="A0A8J4DSN7"/>
<dbReference type="PRINTS" id="PR00145">
    <property type="entry name" value="ARGSUCLYASE"/>
</dbReference>
<dbReference type="InterPro" id="IPR019468">
    <property type="entry name" value="AdenyloSucc_lyase_C"/>
</dbReference>
<reference evidence="4" key="1">
    <citation type="submission" date="2021-01" db="EMBL/GenBank/DDBJ databases">
        <title>Whole genome shotgun sequence of Virgisporangium aliadipatigenens NBRC 105644.</title>
        <authorList>
            <person name="Komaki H."/>
            <person name="Tamura T."/>
        </authorList>
    </citation>
    <scope>NUCLEOTIDE SEQUENCE</scope>
    <source>
        <strain evidence="4">NBRC 105644</strain>
    </source>
</reference>
<keyword evidence="5" id="KW-1185">Reference proteome</keyword>
<dbReference type="Proteomes" id="UP000619260">
    <property type="component" value="Unassembled WGS sequence"/>
</dbReference>
<dbReference type="RefSeq" id="WP_203902908.1">
    <property type="nucleotide sequence ID" value="NZ_BOPF01000028.1"/>
</dbReference>
<dbReference type="Gene3D" id="1.10.40.30">
    <property type="entry name" value="Fumarase/aspartase (C-terminal domain)"/>
    <property type="match status" value="1"/>
</dbReference>
<dbReference type="NCBIfam" id="TIGR02426">
    <property type="entry name" value="protocat_pcaB"/>
    <property type="match status" value="1"/>
</dbReference>
<name>A0A8J4DSN7_9ACTN</name>
<evidence type="ECO:0000256" key="1">
    <source>
        <dbReference type="ARBA" id="ARBA00023239"/>
    </source>
</evidence>
<dbReference type="PANTHER" id="PTHR43172">
    <property type="entry name" value="ADENYLOSUCCINATE LYASE"/>
    <property type="match status" value="1"/>
</dbReference>
<evidence type="ECO:0000313" key="5">
    <source>
        <dbReference type="Proteomes" id="UP000619260"/>
    </source>
</evidence>
<dbReference type="InterPro" id="IPR012789">
    <property type="entry name" value="Protocat_PcaB-like"/>
</dbReference>
<comment type="caution">
    <text evidence="4">The sequence shown here is derived from an EMBL/GenBank/DDBJ whole genome shotgun (WGS) entry which is preliminary data.</text>
</comment>